<dbReference type="SUPFAM" id="SSF53850">
    <property type="entry name" value="Periplasmic binding protein-like II"/>
    <property type="match status" value="1"/>
</dbReference>
<evidence type="ECO:0000259" key="2">
    <source>
        <dbReference type="Pfam" id="PF04069"/>
    </source>
</evidence>
<keyword evidence="1" id="KW-0732">Signal</keyword>
<dbReference type="Gene3D" id="3.40.190.10">
    <property type="entry name" value="Periplasmic binding protein-like II"/>
    <property type="match status" value="1"/>
</dbReference>
<protein>
    <submittedName>
        <fullName evidence="3">Osmoprotectant transport system substrate-binding protein</fullName>
    </submittedName>
</protein>
<dbReference type="Pfam" id="PF04069">
    <property type="entry name" value="OpuAC"/>
    <property type="match status" value="1"/>
</dbReference>
<dbReference type="Gene3D" id="3.40.190.120">
    <property type="entry name" value="Osmoprotection protein (prox), domain 2"/>
    <property type="match status" value="1"/>
</dbReference>
<dbReference type="RefSeq" id="WP_210055155.1">
    <property type="nucleotide sequence ID" value="NZ_BAAAMH010000004.1"/>
</dbReference>
<keyword evidence="4" id="KW-1185">Reference proteome</keyword>
<dbReference type="CDD" id="cd13606">
    <property type="entry name" value="PBP2_ProX_like"/>
    <property type="match status" value="1"/>
</dbReference>
<proteinExistence type="predicted"/>
<organism evidence="3 4">
    <name type="scientific">Microlunatus capsulatus</name>
    <dbReference type="NCBI Taxonomy" id="99117"/>
    <lineage>
        <taxon>Bacteria</taxon>
        <taxon>Bacillati</taxon>
        <taxon>Actinomycetota</taxon>
        <taxon>Actinomycetes</taxon>
        <taxon>Propionibacteriales</taxon>
        <taxon>Propionibacteriaceae</taxon>
        <taxon>Microlunatus</taxon>
    </lineage>
</organism>
<gene>
    <name evidence="3" type="ORF">JOF54_001932</name>
</gene>
<sequence>MNLRRNLAVAGVSLASLLLAACGGGGADPLAEPSSSAPAASSGSGQPVVVGSAAFTESTVVAELYAQAIAAKGVQASTKLNIGSREVYLKALQDGSISIVPEYTGNLLLNYDKSATATTAEEVEKALPEALPSDFVLGTPSKAVDQDVYVVTKEYSEANGVTSLEDLKKVAGDAVLGGPSELATRAYGPEGLDKVYGAKLKEFKPYDSAAVRSRDLNDGKIQVGEFFSTEAVIPDNGYVVLEDPQAMILPQNVVPLYRSEVGSDATVTGAVDAVQQALTTEELTALNKKVDVDKSDADEVAKEWLTSKGLV</sequence>
<evidence type="ECO:0000313" key="4">
    <source>
        <dbReference type="Proteomes" id="UP000758168"/>
    </source>
</evidence>
<comment type="caution">
    <text evidence="3">The sequence shown here is derived from an EMBL/GenBank/DDBJ whole genome shotgun (WGS) entry which is preliminary data.</text>
</comment>
<accession>A0ABS4Z7J0</accession>
<dbReference type="Proteomes" id="UP000758168">
    <property type="component" value="Unassembled WGS sequence"/>
</dbReference>
<dbReference type="InterPro" id="IPR007210">
    <property type="entry name" value="ABC_Gly_betaine_transp_sub-bd"/>
</dbReference>
<reference evidence="3 4" key="1">
    <citation type="submission" date="2021-03" db="EMBL/GenBank/DDBJ databases">
        <title>Sequencing the genomes of 1000 actinobacteria strains.</title>
        <authorList>
            <person name="Klenk H.-P."/>
        </authorList>
    </citation>
    <scope>NUCLEOTIDE SEQUENCE [LARGE SCALE GENOMIC DNA]</scope>
    <source>
        <strain evidence="3 4">DSM 12936</strain>
    </source>
</reference>
<evidence type="ECO:0000256" key="1">
    <source>
        <dbReference type="SAM" id="SignalP"/>
    </source>
</evidence>
<dbReference type="PROSITE" id="PS51257">
    <property type="entry name" value="PROKAR_LIPOPROTEIN"/>
    <property type="match status" value="1"/>
</dbReference>
<feature type="chain" id="PRO_5046110891" evidence="1">
    <location>
        <begin position="21"/>
        <end position="311"/>
    </location>
</feature>
<feature type="domain" description="ABC-type glycine betaine transport system substrate-binding" evidence="2">
    <location>
        <begin position="47"/>
        <end position="306"/>
    </location>
</feature>
<evidence type="ECO:0000313" key="3">
    <source>
        <dbReference type="EMBL" id="MBP2417010.1"/>
    </source>
</evidence>
<dbReference type="EMBL" id="JAGIOB010000001">
    <property type="protein sequence ID" value="MBP2417010.1"/>
    <property type="molecule type" value="Genomic_DNA"/>
</dbReference>
<name>A0ABS4Z7J0_9ACTN</name>
<feature type="signal peptide" evidence="1">
    <location>
        <begin position="1"/>
        <end position="20"/>
    </location>
</feature>